<dbReference type="InterPro" id="IPR022761">
    <property type="entry name" value="Fumarate_lyase_N"/>
</dbReference>
<dbReference type="PANTHER" id="PTHR11444:SF1">
    <property type="entry name" value="FUMARATE HYDRATASE, MITOCHONDRIAL"/>
    <property type="match status" value="1"/>
</dbReference>
<reference evidence="5 6" key="1">
    <citation type="submission" date="2020-02" db="EMBL/GenBank/DDBJ databases">
        <title>Draft genome sequence of Haematococcus lacustris strain NIES-144.</title>
        <authorList>
            <person name="Morimoto D."/>
            <person name="Nakagawa S."/>
            <person name="Yoshida T."/>
            <person name="Sawayama S."/>
        </authorList>
    </citation>
    <scope>NUCLEOTIDE SEQUENCE [LARGE SCALE GENOMIC DNA]</scope>
    <source>
        <strain evidence="5 6">NIES-144</strain>
    </source>
</reference>
<comment type="caution">
    <text evidence="5">The sequence shown here is derived from an EMBL/GenBank/DDBJ whole genome shotgun (WGS) entry which is preliminary data.</text>
</comment>
<gene>
    <name evidence="5" type="ORF">HaLaN_16834</name>
</gene>
<dbReference type="GO" id="GO:0005739">
    <property type="term" value="C:mitochondrion"/>
    <property type="evidence" value="ECO:0007669"/>
    <property type="project" value="TreeGrafter"/>
</dbReference>
<dbReference type="GO" id="GO:0006108">
    <property type="term" value="P:malate metabolic process"/>
    <property type="evidence" value="ECO:0007669"/>
    <property type="project" value="TreeGrafter"/>
</dbReference>
<feature type="non-terminal residue" evidence="5">
    <location>
        <position position="1"/>
    </location>
</feature>
<name>A0A699ZDD2_HAELA</name>
<evidence type="ECO:0000256" key="1">
    <source>
        <dbReference type="ARBA" id="ARBA00009084"/>
    </source>
</evidence>
<dbReference type="EMBL" id="BLLF01001525">
    <property type="protein sequence ID" value="GFH19815.1"/>
    <property type="molecule type" value="Genomic_DNA"/>
</dbReference>
<evidence type="ECO:0000256" key="3">
    <source>
        <dbReference type="ARBA" id="ARBA00023239"/>
    </source>
</evidence>
<accession>A0A699ZDD2</accession>
<dbReference type="PRINTS" id="PR00145">
    <property type="entry name" value="ARGSUCLYASE"/>
</dbReference>
<keyword evidence="6" id="KW-1185">Reference proteome</keyword>
<dbReference type="PANTHER" id="PTHR11444">
    <property type="entry name" value="ASPARTATEAMMONIA/ARGININOSUCCINATE/ADENYLOSUCCINATE LYASE"/>
    <property type="match status" value="1"/>
</dbReference>
<organism evidence="5 6">
    <name type="scientific">Haematococcus lacustris</name>
    <name type="common">Green alga</name>
    <name type="synonym">Haematococcus pluvialis</name>
    <dbReference type="NCBI Taxonomy" id="44745"/>
    <lineage>
        <taxon>Eukaryota</taxon>
        <taxon>Viridiplantae</taxon>
        <taxon>Chlorophyta</taxon>
        <taxon>core chlorophytes</taxon>
        <taxon>Chlorophyceae</taxon>
        <taxon>CS clade</taxon>
        <taxon>Chlamydomonadales</taxon>
        <taxon>Haematococcaceae</taxon>
        <taxon>Haematococcus</taxon>
    </lineage>
</organism>
<comment type="similarity">
    <text evidence="1">Belongs to the class-II fumarase/aspartase family. Fumarase subfamily.</text>
</comment>
<dbReference type="Pfam" id="PF00206">
    <property type="entry name" value="Lyase_1"/>
    <property type="match status" value="1"/>
</dbReference>
<dbReference type="GO" id="GO:0006099">
    <property type="term" value="P:tricarboxylic acid cycle"/>
    <property type="evidence" value="ECO:0007669"/>
    <property type="project" value="TreeGrafter"/>
</dbReference>
<dbReference type="Gene3D" id="1.10.275.10">
    <property type="entry name" value="Fumarase/aspartase (N-terminal domain)"/>
    <property type="match status" value="1"/>
</dbReference>
<dbReference type="InterPro" id="IPR024083">
    <property type="entry name" value="Fumarase/histidase_N"/>
</dbReference>
<dbReference type="EC" id="4.2.1.2" evidence="2"/>
<evidence type="ECO:0000313" key="5">
    <source>
        <dbReference type="EMBL" id="GFH19815.1"/>
    </source>
</evidence>
<dbReference type="InterPro" id="IPR020557">
    <property type="entry name" value="Fumarate_lyase_CS"/>
</dbReference>
<evidence type="ECO:0000259" key="4">
    <source>
        <dbReference type="Pfam" id="PF00206"/>
    </source>
</evidence>
<feature type="domain" description="Fumarate lyase N-terminal" evidence="4">
    <location>
        <begin position="20"/>
        <end position="284"/>
    </location>
</feature>
<evidence type="ECO:0000313" key="6">
    <source>
        <dbReference type="Proteomes" id="UP000485058"/>
    </source>
</evidence>
<protein>
    <recommendedName>
        <fullName evidence="2">fumarate hydratase</fullName>
        <ecNumber evidence="2">4.2.1.2</ecNumber>
    </recommendedName>
</protein>
<dbReference type="GO" id="GO:0004333">
    <property type="term" value="F:fumarate hydratase activity"/>
    <property type="evidence" value="ECO:0007669"/>
    <property type="project" value="UniProtKB-EC"/>
</dbReference>
<dbReference type="InterPro" id="IPR000362">
    <property type="entry name" value="Fumarate_lyase_fam"/>
</dbReference>
<dbReference type="GO" id="GO:0006106">
    <property type="term" value="P:fumarate metabolic process"/>
    <property type="evidence" value="ECO:0007669"/>
    <property type="project" value="InterPro"/>
</dbReference>
<evidence type="ECO:0000256" key="2">
    <source>
        <dbReference type="ARBA" id="ARBA00012921"/>
    </source>
</evidence>
<dbReference type="AlphaFoldDB" id="A0A699ZDD2"/>
<dbReference type="SUPFAM" id="SSF48557">
    <property type="entry name" value="L-aspartase-like"/>
    <property type="match status" value="1"/>
</dbReference>
<dbReference type="InterPro" id="IPR005677">
    <property type="entry name" value="Fum_hydII"/>
</dbReference>
<sequence length="307" mass="32090">MPHPHSQCLALSAGCAAGGQVRDGKLSSHFPLIIWQTGSATQTNMNANEVIARRASQLLTQTSAASAARVHPNDHVNKGQSSNDTIPTAMHVATALQLKLRLLPALKQLQESLELKAAAWAHIIKVGRTHAQDATPLTLGQEFGGYAAQVAAGVRRVEACLPDVLLLAQGATAVGTGLNTWQGFDVAIAEQLAEDTGLAFSPAPNKFEAIASHDALVHVHGALNTLAASFMKIGNDMRLLASGPRCGIGELLLPSNEPGSSIMPGKVNPTQCEMLTMVCCQVMGNHVAVTTAGALGLWELNAFKPGP</sequence>
<dbReference type="Gene3D" id="1.20.200.10">
    <property type="entry name" value="Fumarase/aspartase (Central domain)"/>
    <property type="match status" value="1"/>
</dbReference>
<dbReference type="Proteomes" id="UP000485058">
    <property type="component" value="Unassembled WGS sequence"/>
</dbReference>
<proteinExistence type="inferred from homology"/>
<dbReference type="InterPro" id="IPR008948">
    <property type="entry name" value="L-Aspartase-like"/>
</dbReference>
<dbReference type="PRINTS" id="PR00149">
    <property type="entry name" value="FUMRATELYASE"/>
</dbReference>
<dbReference type="FunFam" id="1.20.200.10:FF:000001">
    <property type="entry name" value="Fumarate hydratase, mitochondrial"/>
    <property type="match status" value="1"/>
</dbReference>
<keyword evidence="3" id="KW-0456">Lyase</keyword>
<dbReference type="PROSITE" id="PS00163">
    <property type="entry name" value="FUMARATE_LYASES"/>
    <property type="match status" value="1"/>
</dbReference>